<dbReference type="Proteomes" id="UP001165082">
    <property type="component" value="Unassembled WGS sequence"/>
</dbReference>
<evidence type="ECO:0000256" key="5">
    <source>
        <dbReference type="ARBA" id="ARBA00023136"/>
    </source>
</evidence>
<dbReference type="EMBL" id="BRXZ01001491">
    <property type="protein sequence ID" value="GMH72509.1"/>
    <property type="molecule type" value="Genomic_DNA"/>
</dbReference>
<feature type="transmembrane region" description="Helical" evidence="6">
    <location>
        <begin position="134"/>
        <end position="155"/>
    </location>
</feature>
<evidence type="ECO:0000256" key="1">
    <source>
        <dbReference type="ARBA" id="ARBA00004141"/>
    </source>
</evidence>
<sequence>MEMIGGILYSTGPFHQILHECLYLSYFIVAITALLESHSRLPLDTWRTALAVALLLEGILFNAHANMQEGYEKIEHQLMSLCSISNGLVALYSVRNPKDIFAYVSTFGLMVVQGLWFYVIAFTYKGLVLTMHTVTPAFSIVCMGVWAVATGASAWGRDKDTESSLERQEYKKVMSDIDISSRGGEDGII</sequence>
<evidence type="ECO:0000313" key="8">
    <source>
        <dbReference type="Proteomes" id="UP001165082"/>
    </source>
</evidence>
<dbReference type="OrthoDB" id="201125at2759"/>
<evidence type="ECO:0000256" key="4">
    <source>
        <dbReference type="ARBA" id="ARBA00022989"/>
    </source>
</evidence>
<comment type="similarity">
    <text evidence="2">Belongs to the TMEM45 family.</text>
</comment>
<comment type="subcellular location">
    <subcellularLocation>
        <location evidence="1">Membrane</location>
        <topology evidence="1">Multi-pass membrane protein</topology>
    </subcellularLocation>
</comment>
<comment type="caution">
    <text evidence="7">The sequence shown here is derived from an EMBL/GenBank/DDBJ whole genome shotgun (WGS) entry which is preliminary data.</text>
</comment>
<keyword evidence="3 6" id="KW-0812">Transmembrane</keyword>
<keyword evidence="4 6" id="KW-1133">Transmembrane helix</keyword>
<evidence type="ECO:0000256" key="3">
    <source>
        <dbReference type="ARBA" id="ARBA00022692"/>
    </source>
</evidence>
<dbReference type="Pfam" id="PF04819">
    <property type="entry name" value="DUF716"/>
    <property type="match status" value="1"/>
</dbReference>
<reference evidence="7" key="1">
    <citation type="submission" date="2022-07" db="EMBL/GenBank/DDBJ databases">
        <title>Genome analysis of Parmales, a sister group of diatoms, reveals the evolutionary specialization of diatoms from phago-mixotrophs to photoautotrophs.</title>
        <authorList>
            <person name="Ban H."/>
            <person name="Sato S."/>
            <person name="Yoshikawa S."/>
            <person name="Kazumasa Y."/>
            <person name="Nakamura Y."/>
            <person name="Ichinomiya M."/>
            <person name="Saitoh K."/>
            <person name="Sato N."/>
            <person name="Blanc-Mathieu R."/>
            <person name="Endo H."/>
            <person name="Kuwata A."/>
            <person name="Ogata H."/>
        </authorList>
    </citation>
    <scope>NUCLEOTIDE SEQUENCE</scope>
</reference>
<dbReference type="AlphaFoldDB" id="A0A9W7AIP7"/>
<name>A0A9W7AIP7_9STRA</name>
<organism evidence="7 8">
    <name type="scientific">Triparma retinervis</name>
    <dbReference type="NCBI Taxonomy" id="2557542"/>
    <lineage>
        <taxon>Eukaryota</taxon>
        <taxon>Sar</taxon>
        <taxon>Stramenopiles</taxon>
        <taxon>Ochrophyta</taxon>
        <taxon>Bolidophyceae</taxon>
        <taxon>Parmales</taxon>
        <taxon>Triparmaceae</taxon>
        <taxon>Triparma</taxon>
    </lineage>
</organism>
<protein>
    <recommendedName>
        <fullName evidence="9">Transmembrane protein 45B</fullName>
    </recommendedName>
</protein>
<dbReference type="GO" id="GO:0016020">
    <property type="term" value="C:membrane"/>
    <property type="evidence" value="ECO:0007669"/>
    <property type="project" value="UniProtKB-SubCell"/>
</dbReference>
<evidence type="ECO:0000313" key="7">
    <source>
        <dbReference type="EMBL" id="GMH72509.1"/>
    </source>
</evidence>
<evidence type="ECO:0000256" key="2">
    <source>
        <dbReference type="ARBA" id="ARBA00006948"/>
    </source>
</evidence>
<keyword evidence="8" id="KW-1185">Reference proteome</keyword>
<accession>A0A9W7AIP7</accession>
<proteinExistence type="inferred from homology"/>
<dbReference type="InterPro" id="IPR006904">
    <property type="entry name" value="DUF716"/>
</dbReference>
<gene>
    <name evidence="7" type="ORF">TrRE_jg4738</name>
</gene>
<evidence type="ECO:0008006" key="9">
    <source>
        <dbReference type="Google" id="ProtNLM"/>
    </source>
</evidence>
<feature type="transmembrane region" description="Helical" evidence="6">
    <location>
        <begin position="100"/>
        <end position="122"/>
    </location>
</feature>
<feature type="transmembrane region" description="Helical" evidence="6">
    <location>
        <begin position="21"/>
        <end position="39"/>
    </location>
</feature>
<keyword evidence="5 6" id="KW-0472">Membrane</keyword>
<evidence type="ECO:0000256" key="6">
    <source>
        <dbReference type="SAM" id="Phobius"/>
    </source>
</evidence>